<dbReference type="Proteomes" id="UP001363622">
    <property type="component" value="Unassembled WGS sequence"/>
</dbReference>
<gene>
    <name evidence="2" type="ORF">IWZ03DRAFT_405756</name>
</gene>
<proteinExistence type="predicted"/>
<evidence type="ECO:0000313" key="3">
    <source>
        <dbReference type="Proteomes" id="UP001363622"/>
    </source>
</evidence>
<feature type="compositionally biased region" description="Pro residues" evidence="1">
    <location>
        <begin position="79"/>
        <end position="92"/>
    </location>
</feature>
<name>A0ABR1KUP3_9PEZI</name>
<organism evidence="2 3">
    <name type="scientific">Phyllosticta citriasiana</name>
    <dbReference type="NCBI Taxonomy" id="595635"/>
    <lineage>
        <taxon>Eukaryota</taxon>
        <taxon>Fungi</taxon>
        <taxon>Dikarya</taxon>
        <taxon>Ascomycota</taxon>
        <taxon>Pezizomycotina</taxon>
        <taxon>Dothideomycetes</taxon>
        <taxon>Dothideomycetes incertae sedis</taxon>
        <taxon>Botryosphaeriales</taxon>
        <taxon>Phyllostictaceae</taxon>
        <taxon>Phyllosticta</taxon>
    </lineage>
</organism>
<feature type="region of interest" description="Disordered" evidence="1">
    <location>
        <begin position="51"/>
        <end position="146"/>
    </location>
</feature>
<accession>A0ABR1KUP3</accession>
<sequence length="219" mass="24055">MILPTTIIVAIAAVGVVALLLVLTALLCAGYTPTYCVSSVRKRLEAFRDRRQGDPEGSAVDSGVELPQYPGRADSTQPSPLPPPTPYLPPPARLSSSRLPPSSPPPMDTPVSRSRAVNSPRRASGPVFAFMSPPTPAPRDRARSRPRSVRPDTVFWWQGSLFFGQMLFVREHSSPLPKRLQVDVAVCCVAAECIHYSRKQATTTARREYKWSCFRRPGS</sequence>
<dbReference type="EMBL" id="JBBPHU010000004">
    <property type="protein sequence ID" value="KAK7519016.1"/>
    <property type="molecule type" value="Genomic_DNA"/>
</dbReference>
<evidence type="ECO:0000256" key="1">
    <source>
        <dbReference type="SAM" id="MobiDB-lite"/>
    </source>
</evidence>
<evidence type="ECO:0000313" key="2">
    <source>
        <dbReference type="EMBL" id="KAK7519016.1"/>
    </source>
</evidence>
<keyword evidence="3" id="KW-1185">Reference proteome</keyword>
<protein>
    <submittedName>
        <fullName evidence="2">Uncharacterized protein</fullName>
    </submittedName>
</protein>
<reference evidence="2 3" key="1">
    <citation type="submission" date="2024-04" db="EMBL/GenBank/DDBJ databases">
        <title>Phyllosticta paracitricarpa is synonymous to the EU quarantine fungus P. citricarpa based on phylogenomic analyses.</title>
        <authorList>
            <consortium name="Lawrence Berkeley National Laboratory"/>
            <person name="Van Ingen-Buijs V.A."/>
            <person name="Van Westerhoven A.C."/>
            <person name="Haridas S."/>
            <person name="Skiadas P."/>
            <person name="Martin F."/>
            <person name="Groenewald J.Z."/>
            <person name="Crous P.W."/>
            <person name="Seidl M.F."/>
        </authorList>
    </citation>
    <scope>NUCLEOTIDE SEQUENCE [LARGE SCALE GENOMIC DNA]</scope>
    <source>
        <strain evidence="2 3">CBS 123371</strain>
    </source>
</reference>
<comment type="caution">
    <text evidence="2">The sequence shown here is derived from an EMBL/GenBank/DDBJ whole genome shotgun (WGS) entry which is preliminary data.</text>
</comment>